<comment type="catalytic activity">
    <reaction evidence="1 6">
        <text>Cleavage of hydrophobic, N-terminal signal or leader sequences from secreted and periplasmic proteins.</text>
        <dbReference type="EC" id="3.4.21.89"/>
    </reaction>
</comment>
<dbReference type="PANTHER" id="PTHR43390">
    <property type="entry name" value="SIGNAL PEPTIDASE I"/>
    <property type="match status" value="1"/>
</dbReference>
<feature type="transmembrane region" description="Helical" evidence="6">
    <location>
        <begin position="89"/>
        <end position="108"/>
    </location>
</feature>
<name>A0A2H0C0M8_9BACT</name>
<feature type="transmembrane region" description="Helical" evidence="6">
    <location>
        <begin position="128"/>
        <end position="157"/>
    </location>
</feature>
<evidence type="ECO:0000256" key="5">
    <source>
        <dbReference type="PIRSR" id="PIRSR600223-1"/>
    </source>
</evidence>
<keyword evidence="6" id="KW-0472">Membrane</keyword>
<dbReference type="Proteomes" id="UP000229699">
    <property type="component" value="Unassembled WGS sequence"/>
</dbReference>
<dbReference type="GO" id="GO:0006465">
    <property type="term" value="P:signal peptide processing"/>
    <property type="evidence" value="ECO:0007669"/>
    <property type="project" value="InterPro"/>
</dbReference>
<evidence type="ECO:0000256" key="3">
    <source>
        <dbReference type="ARBA" id="ARBA00013208"/>
    </source>
</evidence>
<comment type="caution">
    <text evidence="6">Lacks conserved residue(s) required for the propagation of feature annotation.</text>
</comment>
<keyword evidence="4 6" id="KW-0378">Hydrolase</keyword>
<dbReference type="InterPro" id="IPR036286">
    <property type="entry name" value="LexA/Signal_pep-like_sf"/>
</dbReference>
<dbReference type="CDD" id="cd06530">
    <property type="entry name" value="S26_SPase_I"/>
    <property type="match status" value="1"/>
</dbReference>
<feature type="transmembrane region" description="Helical" evidence="6">
    <location>
        <begin position="44"/>
        <end position="68"/>
    </location>
</feature>
<evidence type="ECO:0000313" key="8">
    <source>
        <dbReference type="EMBL" id="PIP63477.1"/>
    </source>
</evidence>
<protein>
    <recommendedName>
        <fullName evidence="3 6">Signal peptidase I</fullName>
        <ecNumber evidence="3 6">3.4.21.89</ecNumber>
    </recommendedName>
</protein>
<dbReference type="PRINTS" id="PR00727">
    <property type="entry name" value="LEADERPTASE"/>
</dbReference>
<dbReference type="Pfam" id="PF10502">
    <property type="entry name" value="Peptidase_S26"/>
    <property type="match status" value="1"/>
</dbReference>
<keyword evidence="6" id="KW-0812">Transmembrane</keyword>
<dbReference type="InterPro" id="IPR019533">
    <property type="entry name" value="Peptidase_S26"/>
</dbReference>
<evidence type="ECO:0000259" key="7">
    <source>
        <dbReference type="Pfam" id="PF10502"/>
    </source>
</evidence>
<dbReference type="EC" id="3.4.21.89" evidence="3 6"/>
<feature type="active site" evidence="5">
    <location>
        <position position="180"/>
    </location>
</feature>
<comment type="similarity">
    <text evidence="2 6">Belongs to the peptidase S26 family.</text>
</comment>
<evidence type="ECO:0000256" key="6">
    <source>
        <dbReference type="RuleBase" id="RU362042"/>
    </source>
</evidence>
<comment type="subcellular location">
    <subcellularLocation>
        <location evidence="6">Membrane</location>
        <topology evidence="6">Single-pass type II membrane protein</topology>
    </subcellularLocation>
</comment>
<keyword evidence="6" id="KW-0645">Protease</keyword>
<evidence type="ECO:0000256" key="2">
    <source>
        <dbReference type="ARBA" id="ARBA00009370"/>
    </source>
</evidence>
<dbReference type="AlphaFoldDB" id="A0A2H0C0M8"/>
<dbReference type="NCBIfam" id="TIGR02227">
    <property type="entry name" value="sigpep_I_bact"/>
    <property type="match status" value="1"/>
</dbReference>
<gene>
    <name evidence="8" type="primary">lepB</name>
    <name evidence="8" type="ORF">COW97_02230</name>
</gene>
<evidence type="ECO:0000256" key="4">
    <source>
        <dbReference type="ARBA" id="ARBA00022801"/>
    </source>
</evidence>
<dbReference type="EMBL" id="PCTC01000046">
    <property type="protein sequence ID" value="PIP63477.1"/>
    <property type="molecule type" value="Genomic_DNA"/>
</dbReference>
<dbReference type="InterPro" id="IPR019758">
    <property type="entry name" value="Pept_S26A_signal_pept_1_CS"/>
</dbReference>
<dbReference type="PROSITE" id="PS00760">
    <property type="entry name" value="SPASE_I_2"/>
    <property type="match status" value="1"/>
</dbReference>
<comment type="caution">
    <text evidence="8">The sequence shown here is derived from an EMBL/GenBank/DDBJ whole genome shotgun (WGS) entry which is preliminary data.</text>
</comment>
<accession>A0A2H0C0M8</accession>
<sequence>MKLFSKLAIFSFAIWLFCLIADIVIFVIVIFIRKELFNTTPNIFAIPFFALLLVGCLTFAVGVISFIASHIVKTGSKKKENIIKKLLKFIAIIAIFPIFIAFQCFKPIEVIKKLKHSGIRSLLKTFKTHFIAFTIRFVLSILLLAVLFPTWIMGYFITGLMIREALGYNPRAIPIAGTGSMYPTFPKSYEKDKIKQYQDIIGIYDFTPYPNGIVLFGKRYFGYDLHKGDIVSAENEVIKANGKKLYGVPSGVIKRIIAMPGDSLEIRSGLVYLNSKPLIESYTAKPHSTFGETFLGECKKITIPNNKLFIMGDNRKGSGDSREFGLVDIKDIKSVIPFDKQKGKYDKNYRDTSKDLSNSTKIKLDKKKYLELLNAKRKEAGVQLLKYQPLLEKSAGKRGEVILKFDDFSFEATKSGTTMEQAMYGAGYSNTTWGEAPTQGYYEADELMENQFEYPKSKEFLLNKDYQEVGIAEVEGEINGCPTQVVIQHFAGYIPPNYKKEDIEAWKTNLSKLKEIQPGWSGLKNSKDYYERNKQDVDRINEVIRIRIANMEAIVNKMESNRWLNKQETDFTYNDKNLFDEQERLATKLNGK</sequence>
<feature type="domain" description="Peptidase S26" evidence="7">
    <location>
        <begin position="220"/>
        <end position="333"/>
    </location>
</feature>
<dbReference type="InterPro" id="IPR035940">
    <property type="entry name" value="CAP_sf"/>
</dbReference>
<dbReference type="SUPFAM" id="SSF51306">
    <property type="entry name" value="LexA/Signal peptidase"/>
    <property type="match status" value="1"/>
</dbReference>
<dbReference type="InterPro" id="IPR000223">
    <property type="entry name" value="Pept_S26A_signal_pept_1"/>
</dbReference>
<dbReference type="PROSITE" id="PS00761">
    <property type="entry name" value="SPASE_I_3"/>
    <property type="match status" value="1"/>
</dbReference>
<evidence type="ECO:0000313" key="9">
    <source>
        <dbReference type="Proteomes" id="UP000229699"/>
    </source>
</evidence>
<dbReference type="GO" id="GO:0004252">
    <property type="term" value="F:serine-type endopeptidase activity"/>
    <property type="evidence" value="ECO:0007669"/>
    <property type="project" value="InterPro"/>
</dbReference>
<dbReference type="InterPro" id="IPR019757">
    <property type="entry name" value="Pept_S26A_signal_pept_1_Lys-AS"/>
</dbReference>
<keyword evidence="6" id="KW-1133">Transmembrane helix</keyword>
<dbReference type="Gene3D" id="2.10.109.10">
    <property type="entry name" value="Umud Fragment, subunit A"/>
    <property type="match status" value="1"/>
</dbReference>
<dbReference type="Gene3D" id="3.40.33.10">
    <property type="entry name" value="CAP"/>
    <property type="match status" value="1"/>
</dbReference>
<dbReference type="PANTHER" id="PTHR43390:SF1">
    <property type="entry name" value="CHLOROPLAST PROCESSING PEPTIDASE"/>
    <property type="match status" value="1"/>
</dbReference>
<reference evidence="8 9" key="1">
    <citation type="submission" date="2017-09" db="EMBL/GenBank/DDBJ databases">
        <title>Depth-based differentiation of microbial function through sediment-hosted aquifers and enrichment of novel symbionts in the deep terrestrial subsurface.</title>
        <authorList>
            <person name="Probst A.J."/>
            <person name="Ladd B."/>
            <person name="Jarett J.K."/>
            <person name="Geller-Mcgrath D.E."/>
            <person name="Sieber C.M."/>
            <person name="Emerson J.B."/>
            <person name="Anantharaman K."/>
            <person name="Thomas B.C."/>
            <person name="Malmstrom R."/>
            <person name="Stieglmeier M."/>
            <person name="Klingl A."/>
            <person name="Woyke T."/>
            <person name="Ryan C.M."/>
            <person name="Banfield J.F."/>
        </authorList>
    </citation>
    <scope>NUCLEOTIDE SEQUENCE [LARGE SCALE GENOMIC DNA]</scope>
    <source>
        <strain evidence="8">CG22_combo_CG10-13_8_21_14_all_34_12</strain>
    </source>
</reference>
<evidence type="ECO:0000256" key="1">
    <source>
        <dbReference type="ARBA" id="ARBA00000677"/>
    </source>
</evidence>
<proteinExistence type="inferred from homology"/>
<feature type="transmembrane region" description="Helical" evidence="6">
    <location>
        <begin position="7"/>
        <end position="32"/>
    </location>
</feature>
<organism evidence="8 9">
    <name type="scientific">Candidatus Roizmanbacteria bacterium CG22_combo_CG10-13_8_21_14_all_34_12</name>
    <dbReference type="NCBI Taxonomy" id="1974860"/>
    <lineage>
        <taxon>Bacteria</taxon>
        <taxon>Candidatus Roizmaniibacteriota</taxon>
    </lineage>
</organism>
<dbReference type="GO" id="GO:0016020">
    <property type="term" value="C:membrane"/>
    <property type="evidence" value="ECO:0007669"/>
    <property type="project" value="UniProtKB-SubCell"/>
</dbReference>
<feature type="active site" evidence="5">
    <location>
        <position position="254"/>
    </location>
</feature>
<dbReference type="GO" id="GO:0009003">
    <property type="term" value="F:signal peptidase activity"/>
    <property type="evidence" value="ECO:0007669"/>
    <property type="project" value="UniProtKB-EC"/>
</dbReference>